<evidence type="ECO:0000313" key="3">
    <source>
        <dbReference type="Proteomes" id="UP000406256"/>
    </source>
</evidence>
<reference evidence="2 3" key="1">
    <citation type="submission" date="2019-08" db="EMBL/GenBank/DDBJ databases">
        <authorList>
            <person name="Peeters C."/>
        </authorList>
    </citation>
    <scope>NUCLEOTIDE SEQUENCE [LARGE SCALE GENOMIC DNA]</scope>
    <source>
        <strain evidence="2 3">LMG 31108</strain>
    </source>
</reference>
<evidence type="ECO:0000259" key="1">
    <source>
        <dbReference type="Pfam" id="PF13470"/>
    </source>
</evidence>
<dbReference type="PANTHER" id="PTHR34610:SF3">
    <property type="entry name" value="SSL7007 PROTEIN"/>
    <property type="match status" value="1"/>
</dbReference>
<dbReference type="EMBL" id="CABPSB010000004">
    <property type="protein sequence ID" value="VVD90975.1"/>
    <property type="molecule type" value="Genomic_DNA"/>
</dbReference>
<dbReference type="RefSeq" id="WP_150668351.1">
    <property type="nucleotide sequence ID" value="NZ_CABPSB010000004.1"/>
</dbReference>
<gene>
    <name evidence="2" type="ORF">PAN31108_01615</name>
</gene>
<sequence>MLQNAVATPAERAFAEHLDTLATPPRVVLDTNVWIDLLVFDDPVARPVRDALVERRLTALMAPRCRDELAVVLTYPQFASRDIDRDAALAWVDTHTHRIVVPENAAPPAQLPLCRDRDDQKFLEAARDGHAHWLVSKDKAVLKLRSRVARQFGFRIVTASAFTSLLVVAGR</sequence>
<dbReference type="Proteomes" id="UP000406256">
    <property type="component" value="Unassembled WGS sequence"/>
</dbReference>
<dbReference type="SUPFAM" id="SSF88723">
    <property type="entry name" value="PIN domain-like"/>
    <property type="match status" value="1"/>
</dbReference>
<dbReference type="Pfam" id="PF13470">
    <property type="entry name" value="PIN_3"/>
    <property type="match status" value="1"/>
</dbReference>
<dbReference type="InterPro" id="IPR029060">
    <property type="entry name" value="PIN-like_dom_sf"/>
</dbReference>
<evidence type="ECO:0000313" key="2">
    <source>
        <dbReference type="EMBL" id="VVD90975.1"/>
    </source>
</evidence>
<protein>
    <submittedName>
        <fullName evidence="2">Putative toxin-antitoxin system toxin component, PIN family</fullName>
    </submittedName>
</protein>
<name>A0A5E4TSW4_9BURK</name>
<dbReference type="InterPro" id="IPR002850">
    <property type="entry name" value="PIN_toxin-like"/>
</dbReference>
<organism evidence="2 3">
    <name type="scientific">Pandoraea anhela</name>
    <dbReference type="NCBI Taxonomy" id="2508295"/>
    <lineage>
        <taxon>Bacteria</taxon>
        <taxon>Pseudomonadati</taxon>
        <taxon>Pseudomonadota</taxon>
        <taxon>Betaproteobacteria</taxon>
        <taxon>Burkholderiales</taxon>
        <taxon>Burkholderiaceae</taxon>
        <taxon>Pandoraea</taxon>
    </lineage>
</organism>
<feature type="domain" description="PIN" evidence="1">
    <location>
        <begin position="26"/>
        <end position="140"/>
    </location>
</feature>
<proteinExistence type="predicted"/>
<dbReference type="PANTHER" id="PTHR34610">
    <property type="entry name" value="SSL7007 PROTEIN"/>
    <property type="match status" value="1"/>
</dbReference>
<accession>A0A5E4TSW4</accession>
<dbReference type="InterPro" id="IPR002716">
    <property type="entry name" value="PIN_dom"/>
</dbReference>
<dbReference type="AlphaFoldDB" id="A0A5E4TSW4"/>
<dbReference type="OrthoDB" id="9802272at2"/>
<dbReference type="NCBIfam" id="TIGR00305">
    <property type="entry name" value="putative toxin-antitoxin system toxin component, PIN family"/>
    <property type="match status" value="1"/>
</dbReference>
<keyword evidence="3" id="KW-1185">Reference proteome</keyword>